<dbReference type="InterPro" id="IPR011864">
    <property type="entry name" value="Phosphate_PstC"/>
</dbReference>
<evidence type="ECO:0000256" key="9">
    <source>
        <dbReference type="RuleBase" id="RU363032"/>
    </source>
</evidence>
<dbReference type="SUPFAM" id="SSF161098">
    <property type="entry name" value="MetI-like"/>
    <property type="match status" value="1"/>
</dbReference>
<dbReference type="NCBIfam" id="TIGR02138">
    <property type="entry name" value="phosphate_pstC"/>
    <property type="match status" value="1"/>
</dbReference>
<keyword evidence="7 9" id="KW-1133">Transmembrane helix</keyword>
<dbReference type="CDD" id="cd06261">
    <property type="entry name" value="TM_PBP2"/>
    <property type="match status" value="1"/>
</dbReference>
<evidence type="ECO:0000256" key="4">
    <source>
        <dbReference type="ARBA" id="ARBA00022475"/>
    </source>
</evidence>
<evidence type="ECO:0000313" key="12">
    <source>
        <dbReference type="EMBL" id="MFC6724918.1"/>
    </source>
</evidence>
<comment type="function">
    <text evidence="10">Part of the binding-protein-dependent transport system for phosphate; probably responsible for the translocation of the substrate across the membrane.</text>
</comment>
<keyword evidence="13" id="KW-1185">Reference proteome</keyword>
<evidence type="ECO:0000259" key="11">
    <source>
        <dbReference type="PROSITE" id="PS50928"/>
    </source>
</evidence>
<feature type="transmembrane region" description="Helical" evidence="9">
    <location>
        <begin position="208"/>
        <end position="234"/>
    </location>
</feature>
<dbReference type="GO" id="GO:0005886">
    <property type="term" value="C:plasma membrane"/>
    <property type="evidence" value="ECO:0007669"/>
    <property type="project" value="UniProtKB-SubCell"/>
</dbReference>
<feature type="transmembrane region" description="Helical" evidence="9">
    <location>
        <begin position="77"/>
        <end position="96"/>
    </location>
</feature>
<feature type="transmembrane region" description="Helical" evidence="9">
    <location>
        <begin position="21"/>
        <end position="42"/>
    </location>
</feature>
<organism evidence="12 13">
    <name type="scientific">Halobium palmae</name>
    <dbReference type="NCBI Taxonomy" id="1776492"/>
    <lineage>
        <taxon>Archaea</taxon>
        <taxon>Methanobacteriati</taxon>
        <taxon>Methanobacteriota</taxon>
        <taxon>Stenosarchaea group</taxon>
        <taxon>Halobacteria</taxon>
        <taxon>Halobacteriales</taxon>
        <taxon>Haloferacaceae</taxon>
        <taxon>Halobium</taxon>
    </lineage>
</organism>
<keyword evidence="6 9" id="KW-0812">Transmembrane</keyword>
<proteinExistence type="inferred from homology"/>
<comment type="similarity">
    <text evidence="2 10">Belongs to the binding-protein-dependent transport system permease family. CysTW subfamily.</text>
</comment>
<evidence type="ECO:0000256" key="1">
    <source>
        <dbReference type="ARBA" id="ARBA00004651"/>
    </source>
</evidence>
<dbReference type="InterPro" id="IPR051124">
    <property type="entry name" value="Phosphate_Transport_Permease"/>
</dbReference>
<evidence type="ECO:0000256" key="8">
    <source>
        <dbReference type="ARBA" id="ARBA00023136"/>
    </source>
</evidence>
<evidence type="ECO:0000256" key="6">
    <source>
        <dbReference type="ARBA" id="ARBA00022692"/>
    </source>
</evidence>
<dbReference type="InterPro" id="IPR035906">
    <property type="entry name" value="MetI-like_sf"/>
</dbReference>
<comment type="subcellular location">
    <subcellularLocation>
        <location evidence="1 9">Cell membrane</location>
        <topology evidence="1 9">Multi-pass membrane protein</topology>
    </subcellularLocation>
</comment>
<comment type="caution">
    <text evidence="12">The sequence shown here is derived from an EMBL/GenBank/DDBJ whole genome shotgun (WGS) entry which is preliminary data.</text>
</comment>
<feature type="transmembrane region" description="Helical" evidence="9">
    <location>
        <begin position="175"/>
        <end position="196"/>
    </location>
</feature>
<evidence type="ECO:0000313" key="13">
    <source>
        <dbReference type="Proteomes" id="UP001596328"/>
    </source>
</evidence>
<feature type="transmembrane region" description="Helical" evidence="9">
    <location>
        <begin position="48"/>
        <end position="65"/>
    </location>
</feature>
<dbReference type="Proteomes" id="UP001596328">
    <property type="component" value="Unassembled WGS sequence"/>
</dbReference>
<keyword evidence="8 9" id="KW-0472">Membrane</keyword>
<evidence type="ECO:0000256" key="5">
    <source>
        <dbReference type="ARBA" id="ARBA00022592"/>
    </source>
</evidence>
<dbReference type="PANTHER" id="PTHR30425:SF1">
    <property type="entry name" value="PHOSPHATE TRANSPORT SYSTEM PERMEASE PROTEIN PSTC"/>
    <property type="match status" value="1"/>
</dbReference>
<reference evidence="12 13" key="1">
    <citation type="journal article" date="2019" name="Int. J. Syst. Evol. Microbiol.">
        <title>The Global Catalogue of Microorganisms (GCM) 10K type strain sequencing project: providing services to taxonomists for standard genome sequencing and annotation.</title>
        <authorList>
            <consortium name="The Broad Institute Genomics Platform"/>
            <consortium name="The Broad Institute Genome Sequencing Center for Infectious Disease"/>
            <person name="Wu L."/>
            <person name="Ma J."/>
        </authorList>
    </citation>
    <scope>NUCLEOTIDE SEQUENCE [LARGE SCALE GENOMIC DNA]</scope>
    <source>
        <strain evidence="12 13">NBRC 111368</strain>
    </source>
</reference>
<keyword evidence="5 10" id="KW-0592">Phosphate transport</keyword>
<gene>
    <name evidence="12" type="primary">pstC</name>
    <name evidence="12" type="ORF">ACFQE1_11155</name>
</gene>
<evidence type="ECO:0000256" key="10">
    <source>
        <dbReference type="RuleBase" id="RU363054"/>
    </source>
</evidence>
<dbReference type="InterPro" id="IPR000515">
    <property type="entry name" value="MetI-like"/>
</dbReference>
<feature type="transmembrane region" description="Helical" evidence="9">
    <location>
        <begin position="325"/>
        <end position="347"/>
    </location>
</feature>
<evidence type="ECO:0000256" key="3">
    <source>
        <dbReference type="ARBA" id="ARBA00022448"/>
    </source>
</evidence>
<keyword evidence="3 9" id="KW-0813">Transport</keyword>
<evidence type="ECO:0000256" key="7">
    <source>
        <dbReference type="ARBA" id="ARBA00022989"/>
    </source>
</evidence>
<dbReference type="PANTHER" id="PTHR30425">
    <property type="entry name" value="PHOSPHATE TRANSPORT SYSTEM PERMEASE PROTEIN PST"/>
    <property type="match status" value="1"/>
</dbReference>
<feature type="domain" description="ABC transmembrane type-1" evidence="11">
    <location>
        <begin position="132"/>
        <end position="344"/>
    </location>
</feature>
<dbReference type="EMBL" id="JBHSWU010000323">
    <property type="protein sequence ID" value="MFC6724918.1"/>
    <property type="molecule type" value="Genomic_DNA"/>
</dbReference>
<name>A0ABD5S1A3_9EURY</name>
<feature type="transmembrane region" description="Helical" evidence="9">
    <location>
        <begin position="131"/>
        <end position="155"/>
    </location>
</feature>
<sequence>MSEVTKRNQLTRLRETFDDSATGGVVASVLAGVCLIGAFASFLLSTPYTVPFLLGFVVAAGYGWVAHQAEMARTLTFIATVSTVAILGLITVYVFVEAAPAFARMGVVEILTRTEQPLWATGRGIFSLVPLMWGTLVTTLIATVIAAPFGVAGALFISEIAPRSVREVIKPAVEVLAGIPSIVYGFIGFTVLNTWMTEKFVLPGQGSLFLAGVVIGFMALPTTVSTAEDAIAAVPESMKSGSLALGSTEWQTMKSVTLPTALSGVSAGVLLGVGRAIGETMAATVILGTVVELPDPLYDVFGNTITLTSAIAAQYGSAHGIHMNALFAAGVVLFVTVVGLSMIAQYVEARMQRKLGGQE</sequence>
<dbReference type="GO" id="GO:0006817">
    <property type="term" value="P:phosphate ion transport"/>
    <property type="evidence" value="ECO:0007669"/>
    <property type="project" value="UniProtKB-KW"/>
</dbReference>
<accession>A0ABD5S1A3</accession>
<dbReference type="PROSITE" id="PS50928">
    <property type="entry name" value="ABC_TM1"/>
    <property type="match status" value="1"/>
</dbReference>
<evidence type="ECO:0000256" key="2">
    <source>
        <dbReference type="ARBA" id="ARBA00007069"/>
    </source>
</evidence>
<dbReference type="Gene3D" id="1.10.3720.10">
    <property type="entry name" value="MetI-like"/>
    <property type="match status" value="1"/>
</dbReference>
<protein>
    <recommendedName>
        <fullName evidence="10">Phosphate transport system permease protein</fullName>
    </recommendedName>
</protein>
<keyword evidence="4 10" id="KW-1003">Cell membrane</keyword>
<dbReference type="AlphaFoldDB" id="A0ABD5S1A3"/>
<feature type="transmembrane region" description="Helical" evidence="9">
    <location>
        <begin position="255"/>
        <end position="277"/>
    </location>
</feature>
<dbReference type="Pfam" id="PF00528">
    <property type="entry name" value="BPD_transp_1"/>
    <property type="match status" value="1"/>
</dbReference>